<feature type="coiled-coil region" evidence="3">
    <location>
        <begin position="438"/>
        <end position="498"/>
    </location>
</feature>
<dbReference type="GO" id="GO:0000242">
    <property type="term" value="C:pericentriolar material"/>
    <property type="evidence" value="ECO:0007669"/>
    <property type="project" value="TreeGrafter"/>
</dbReference>
<sequence length="718" mass="81794">MATLPRMNVSKHSCSNISSPFSTSPRKLQEMTLPASDGHDVTSASGVSMKQYEEQLNGLRKENFHLKLRIYFLEEKLGTGAPPAVQGLLEHNVRLQVEVEELRRQLTDKQELLAAAAEAIDVLENQGSISTEVADVSTNNSITMKKENNEPQKETGNHTDAVDETCQSESAGDYLAVTVNNEDLDQLTRLKKENRKALQMIKGCMKKIQQQDKEIKKLKLDKELAYAHVSDSQLEKYEEILKCKDEHIKDLENRVRQLQTNVDNTNDDTTGNLQQLLTRRLQGLAYFLDKLLSHKCVLGEEKKKLAESILEQSLALPVGLELDESMVPEEFTMDESNFDISQSMRIEDLTIMFGHHLTCSEDNRYSLKKPLRNIPQADVISESECWSEPDRNVSLARVGLCDTGVAVHECVSENNRYRSRRSKLSYGSRSEDNKPINELALVEQVDELSKLNQQLEKDKKDLGDKLEFAVKQIDELMAEKAEIKAALALEQQTALEANKNFENLKHTVFVLETRIKDNEQQIGHNLQLVEKLRAEKHEMESTYLENERCLRRAADEATVQASQAALERARAQHERLRIERELEETREKLASAMEANAQLEMEITRKVAMDADNKIAEIHEGVFFEEERPTSPDQGIDSDRLSSLEQNDEINLSPRSLYEENVTLKQKLARTKATLAETLTQLNAANMRKRNVQRAICREIHKTQGVLRKARDKLENHN</sequence>
<dbReference type="GO" id="GO:0090266">
    <property type="term" value="P:regulation of mitotic cell cycle spindle assembly checkpoint"/>
    <property type="evidence" value="ECO:0007669"/>
    <property type="project" value="TreeGrafter"/>
</dbReference>
<dbReference type="GO" id="GO:0005737">
    <property type="term" value="C:cytoplasm"/>
    <property type="evidence" value="ECO:0007669"/>
    <property type="project" value="UniProtKB-SubCell"/>
</dbReference>
<dbReference type="OrthoDB" id="10255000at2759"/>
<dbReference type="GO" id="GO:0001578">
    <property type="term" value="P:microtubule bundle formation"/>
    <property type="evidence" value="ECO:0007669"/>
    <property type="project" value="TreeGrafter"/>
</dbReference>
<protein>
    <recommendedName>
        <fullName evidence="5">Centrosomin N-terminal motif 1 domain-containing protein</fullName>
    </recommendedName>
</protein>
<evidence type="ECO:0000259" key="5">
    <source>
        <dbReference type="Pfam" id="PF07989"/>
    </source>
</evidence>
<feature type="compositionally biased region" description="Polar residues" evidence="4">
    <location>
        <begin position="10"/>
        <end position="26"/>
    </location>
</feature>
<dbReference type="GO" id="GO:0035371">
    <property type="term" value="C:microtubule plus-end"/>
    <property type="evidence" value="ECO:0007669"/>
    <property type="project" value="TreeGrafter"/>
</dbReference>
<evidence type="ECO:0000313" key="7">
    <source>
        <dbReference type="Proteomes" id="UP000838878"/>
    </source>
</evidence>
<comment type="subcellular location">
    <subcellularLocation>
        <location evidence="1">Cytoplasm</location>
    </subcellularLocation>
</comment>
<dbReference type="GO" id="GO:0097431">
    <property type="term" value="C:mitotic spindle pole"/>
    <property type="evidence" value="ECO:0007669"/>
    <property type="project" value="TreeGrafter"/>
</dbReference>
<dbReference type="PANTHER" id="PTHR46930">
    <property type="entry name" value="CDK5 REGULATORY SUBUNIT-ASSOCIATED PROTEIN 2"/>
    <property type="match status" value="1"/>
</dbReference>
<dbReference type="InterPro" id="IPR012943">
    <property type="entry name" value="Cnn_1N"/>
</dbReference>
<dbReference type="EMBL" id="OV170226">
    <property type="protein sequence ID" value="CAH0726615.1"/>
    <property type="molecule type" value="Genomic_DNA"/>
</dbReference>
<dbReference type="AlphaFoldDB" id="A0A8J9YHA6"/>
<dbReference type="Proteomes" id="UP000838878">
    <property type="component" value="Chromosome 6"/>
</dbReference>
<dbReference type="GO" id="GO:0008017">
    <property type="term" value="F:microtubule binding"/>
    <property type="evidence" value="ECO:0007669"/>
    <property type="project" value="TreeGrafter"/>
</dbReference>
<name>A0A8J9YHA6_9NEOP</name>
<evidence type="ECO:0000313" key="6">
    <source>
        <dbReference type="EMBL" id="CAH0726615.1"/>
    </source>
</evidence>
<dbReference type="Pfam" id="PF07989">
    <property type="entry name" value="Cnn_1N"/>
    <property type="match status" value="1"/>
</dbReference>
<keyword evidence="7" id="KW-1185">Reference proteome</keyword>
<dbReference type="GO" id="GO:0000132">
    <property type="term" value="P:establishment of mitotic spindle orientation"/>
    <property type="evidence" value="ECO:0007669"/>
    <property type="project" value="TreeGrafter"/>
</dbReference>
<evidence type="ECO:0000256" key="3">
    <source>
        <dbReference type="SAM" id="Coils"/>
    </source>
</evidence>
<proteinExistence type="predicted"/>
<evidence type="ECO:0000256" key="4">
    <source>
        <dbReference type="SAM" id="MobiDB-lite"/>
    </source>
</evidence>
<organism evidence="6 7">
    <name type="scientific">Brenthis ino</name>
    <name type="common">lesser marbled fritillary</name>
    <dbReference type="NCBI Taxonomy" id="405034"/>
    <lineage>
        <taxon>Eukaryota</taxon>
        <taxon>Metazoa</taxon>
        <taxon>Ecdysozoa</taxon>
        <taxon>Arthropoda</taxon>
        <taxon>Hexapoda</taxon>
        <taxon>Insecta</taxon>
        <taxon>Pterygota</taxon>
        <taxon>Neoptera</taxon>
        <taxon>Endopterygota</taxon>
        <taxon>Lepidoptera</taxon>
        <taxon>Glossata</taxon>
        <taxon>Ditrysia</taxon>
        <taxon>Papilionoidea</taxon>
        <taxon>Nymphalidae</taxon>
        <taxon>Heliconiinae</taxon>
        <taxon>Argynnini</taxon>
        <taxon>Brenthis</taxon>
    </lineage>
</organism>
<feature type="coiled-coil region" evidence="3">
    <location>
        <begin position="559"/>
        <end position="602"/>
    </location>
</feature>
<feature type="coiled-coil region" evidence="3">
    <location>
        <begin position="49"/>
        <end position="126"/>
    </location>
</feature>
<dbReference type="GO" id="GO:0043015">
    <property type="term" value="F:gamma-tubulin binding"/>
    <property type="evidence" value="ECO:0007669"/>
    <property type="project" value="TreeGrafter"/>
</dbReference>
<dbReference type="GO" id="GO:0007099">
    <property type="term" value="P:centriole replication"/>
    <property type="evidence" value="ECO:0007669"/>
    <property type="project" value="TreeGrafter"/>
</dbReference>
<evidence type="ECO:0000256" key="1">
    <source>
        <dbReference type="ARBA" id="ARBA00004496"/>
    </source>
</evidence>
<dbReference type="PANTHER" id="PTHR46930:SF1">
    <property type="entry name" value="CDK5 REGULATORY SUBUNIT-ASSOCIATED PROTEIN 2"/>
    <property type="match status" value="1"/>
</dbReference>
<feature type="non-terminal residue" evidence="6">
    <location>
        <position position="718"/>
    </location>
</feature>
<dbReference type="InterPro" id="IPR042791">
    <property type="entry name" value="CDK5RAP2"/>
</dbReference>
<keyword evidence="2" id="KW-0963">Cytoplasm</keyword>
<feature type="coiled-coil region" evidence="3">
    <location>
        <begin position="201"/>
        <end position="268"/>
    </location>
</feature>
<gene>
    <name evidence="6" type="ORF">BINO364_LOCUS12056</name>
</gene>
<keyword evidence="3" id="KW-0175">Coiled coil</keyword>
<accession>A0A8J9YHA6</accession>
<evidence type="ECO:0000256" key="2">
    <source>
        <dbReference type="ARBA" id="ARBA00022490"/>
    </source>
</evidence>
<reference evidence="6" key="1">
    <citation type="submission" date="2021-12" db="EMBL/GenBank/DDBJ databases">
        <authorList>
            <person name="Martin H S."/>
        </authorList>
    </citation>
    <scope>NUCLEOTIDE SEQUENCE</scope>
</reference>
<dbReference type="GO" id="GO:0007059">
    <property type="term" value="P:chromosome segregation"/>
    <property type="evidence" value="ECO:0007669"/>
    <property type="project" value="TreeGrafter"/>
</dbReference>
<dbReference type="GO" id="GO:0046600">
    <property type="term" value="P:negative regulation of centriole replication"/>
    <property type="evidence" value="ECO:0007669"/>
    <property type="project" value="TreeGrafter"/>
</dbReference>
<feature type="region of interest" description="Disordered" evidence="4">
    <location>
        <begin position="1"/>
        <end position="26"/>
    </location>
</feature>
<feature type="domain" description="Centrosomin N-terminal motif 1" evidence="5">
    <location>
        <begin position="48"/>
        <end position="120"/>
    </location>
</feature>